<gene>
    <name evidence="2" type="ORF">PX52LOC_03300</name>
</gene>
<protein>
    <submittedName>
        <fullName evidence="2">Uncharacterized protein</fullName>
    </submittedName>
</protein>
<evidence type="ECO:0000313" key="3">
    <source>
        <dbReference type="Proteomes" id="UP000324974"/>
    </source>
</evidence>
<name>A0A5C1AF49_9BACT</name>
<proteinExistence type="predicted"/>
<feature type="region of interest" description="Disordered" evidence="1">
    <location>
        <begin position="177"/>
        <end position="202"/>
    </location>
</feature>
<keyword evidence="3" id="KW-1185">Reference proteome</keyword>
<dbReference type="Proteomes" id="UP000324974">
    <property type="component" value="Chromosome"/>
</dbReference>
<dbReference type="RefSeq" id="WP_149111091.1">
    <property type="nucleotide sequence ID" value="NZ_CP042425.1"/>
</dbReference>
<dbReference type="EMBL" id="CP042425">
    <property type="protein sequence ID" value="QEL16352.1"/>
    <property type="molecule type" value="Genomic_DNA"/>
</dbReference>
<evidence type="ECO:0000313" key="2">
    <source>
        <dbReference type="EMBL" id="QEL16352.1"/>
    </source>
</evidence>
<dbReference type="KEGG" id="lrs:PX52LOC_03300"/>
<reference evidence="3" key="1">
    <citation type="submission" date="2019-08" db="EMBL/GenBank/DDBJ databases">
        <title>Limnoglobus roseus gen. nov., sp. nov., a novel freshwater planctomycete with a giant genome from the family Gemmataceae.</title>
        <authorList>
            <person name="Kulichevskaya I.S."/>
            <person name="Naumoff D.G."/>
            <person name="Miroshnikov K."/>
            <person name="Ivanova A."/>
            <person name="Philippov D.A."/>
            <person name="Hakobyan A."/>
            <person name="Rijpstra I.C."/>
            <person name="Sinninghe Damste J.S."/>
            <person name="Liesack W."/>
            <person name="Dedysh S.N."/>
        </authorList>
    </citation>
    <scope>NUCLEOTIDE SEQUENCE [LARGE SCALE GENOMIC DNA]</scope>
    <source>
        <strain evidence="3">PX52</strain>
    </source>
</reference>
<dbReference type="OrthoDB" id="291577at2"/>
<accession>A0A5C1AF49</accession>
<sequence length="343" mass="37812">MTTDYQDLFFATAYRPIPWENLPHEGIRAIGESFDANLRRIRMAATLPHIIRTITRHSAQYSADAAHEVWGDDARKPHGPSDPKWQEFVGKINTRFEARANAPATTKDAEEAFDLDIGFLNLLESLPSNDSLNCSDGFRAIKAGAVAGIWTAFEILASDLWVEALNSHPAELADLAGKNPKAMPRDREPLPATATRNPRGPNEERLLRVDYLRLHGYNLSRSMGTILSEKYNFQTLDGMREAYVRAFCESHSGVREAILHPSVKALAETRHAITHKAGKADPKFMMAHGHCAELSSAFPNAESGKLLDISGEVVAKLTKPVVEQAIKLLLEVSAIVGPDNEGI</sequence>
<evidence type="ECO:0000256" key="1">
    <source>
        <dbReference type="SAM" id="MobiDB-lite"/>
    </source>
</evidence>
<organism evidence="2 3">
    <name type="scientific">Limnoglobus roseus</name>
    <dbReference type="NCBI Taxonomy" id="2598579"/>
    <lineage>
        <taxon>Bacteria</taxon>
        <taxon>Pseudomonadati</taxon>
        <taxon>Planctomycetota</taxon>
        <taxon>Planctomycetia</taxon>
        <taxon>Gemmatales</taxon>
        <taxon>Gemmataceae</taxon>
        <taxon>Limnoglobus</taxon>
    </lineage>
</organism>
<dbReference type="AlphaFoldDB" id="A0A5C1AF49"/>